<evidence type="ECO:0000256" key="2">
    <source>
        <dbReference type="ARBA" id="ARBA00022679"/>
    </source>
</evidence>
<dbReference type="Pfam" id="PF00294">
    <property type="entry name" value="PfkB"/>
    <property type="match status" value="1"/>
</dbReference>
<evidence type="ECO:0000313" key="8">
    <source>
        <dbReference type="EMBL" id="SIS71456.1"/>
    </source>
</evidence>
<dbReference type="AlphaFoldDB" id="A0A1N7LCB9"/>
<evidence type="ECO:0000256" key="1">
    <source>
        <dbReference type="ARBA" id="ARBA00010688"/>
    </source>
</evidence>
<dbReference type="GO" id="GO:0016052">
    <property type="term" value="P:carbohydrate catabolic process"/>
    <property type="evidence" value="ECO:0007669"/>
    <property type="project" value="UniProtKB-ARBA"/>
</dbReference>
<keyword evidence="4 8" id="KW-0418">Kinase</keyword>
<dbReference type="GO" id="GO:0005829">
    <property type="term" value="C:cytosol"/>
    <property type="evidence" value="ECO:0007669"/>
    <property type="project" value="TreeGrafter"/>
</dbReference>
<organism evidence="8 9">
    <name type="scientific">Insolitispirillum peregrinum</name>
    <dbReference type="NCBI Taxonomy" id="80876"/>
    <lineage>
        <taxon>Bacteria</taxon>
        <taxon>Pseudomonadati</taxon>
        <taxon>Pseudomonadota</taxon>
        <taxon>Alphaproteobacteria</taxon>
        <taxon>Rhodospirillales</taxon>
        <taxon>Novispirillaceae</taxon>
        <taxon>Insolitispirillum</taxon>
    </lineage>
</organism>
<keyword evidence="3" id="KW-0547">Nucleotide-binding</keyword>
<dbReference type="InterPro" id="IPR029056">
    <property type="entry name" value="Ribokinase-like"/>
</dbReference>
<feature type="domain" description="Carbohydrate kinase PfkB" evidence="7">
    <location>
        <begin position="9"/>
        <end position="286"/>
    </location>
</feature>
<dbReference type="Gene3D" id="3.40.1190.20">
    <property type="match status" value="1"/>
</dbReference>
<dbReference type="SUPFAM" id="SSF53613">
    <property type="entry name" value="Ribokinase-like"/>
    <property type="match status" value="1"/>
</dbReference>
<evidence type="ECO:0000313" key="9">
    <source>
        <dbReference type="Proteomes" id="UP000185678"/>
    </source>
</evidence>
<dbReference type="GO" id="GO:0044281">
    <property type="term" value="P:small molecule metabolic process"/>
    <property type="evidence" value="ECO:0007669"/>
    <property type="project" value="UniProtKB-ARBA"/>
</dbReference>
<evidence type="ECO:0000256" key="3">
    <source>
        <dbReference type="ARBA" id="ARBA00022741"/>
    </source>
</evidence>
<keyword evidence="9" id="KW-1185">Reference proteome</keyword>
<comment type="similarity">
    <text evidence="1 6">Belongs to the carbohydrate kinase PfkB family.</text>
</comment>
<dbReference type="RefSeq" id="WP_076399868.1">
    <property type="nucleotide sequence ID" value="NZ_FTOA01000003.1"/>
</dbReference>
<reference evidence="8 9" key="1">
    <citation type="submission" date="2017-01" db="EMBL/GenBank/DDBJ databases">
        <authorList>
            <person name="Mah S.A."/>
            <person name="Swanson W.J."/>
            <person name="Moy G.W."/>
            <person name="Vacquier V.D."/>
        </authorList>
    </citation>
    <scope>NUCLEOTIDE SEQUENCE [LARGE SCALE GENOMIC DNA]</scope>
    <source>
        <strain evidence="8 9">DSM 11589</strain>
    </source>
</reference>
<dbReference type="STRING" id="80876.SAMN05421779_103241"/>
<protein>
    <recommendedName>
        <fullName evidence="6">Phosphofructokinase</fullName>
    </recommendedName>
</protein>
<dbReference type="GO" id="GO:0005524">
    <property type="term" value="F:ATP binding"/>
    <property type="evidence" value="ECO:0007669"/>
    <property type="project" value="UniProtKB-KW"/>
</dbReference>
<dbReference type="EMBL" id="FTOA01000003">
    <property type="protein sequence ID" value="SIS71456.1"/>
    <property type="molecule type" value="Genomic_DNA"/>
</dbReference>
<dbReference type="InterPro" id="IPR011611">
    <property type="entry name" value="PfkB_dom"/>
</dbReference>
<dbReference type="PANTHER" id="PTHR46566">
    <property type="entry name" value="1-PHOSPHOFRUCTOKINASE-RELATED"/>
    <property type="match status" value="1"/>
</dbReference>
<dbReference type="OrthoDB" id="9801219at2"/>
<proteinExistence type="inferred from homology"/>
<dbReference type="NCBIfam" id="TIGR03168">
    <property type="entry name" value="1-PFK"/>
    <property type="match status" value="1"/>
</dbReference>
<gene>
    <name evidence="8" type="ORF">SAMN05421779_103241</name>
</gene>
<keyword evidence="5" id="KW-0067">ATP-binding</keyword>
<dbReference type="Proteomes" id="UP000185678">
    <property type="component" value="Unassembled WGS sequence"/>
</dbReference>
<evidence type="ECO:0000256" key="5">
    <source>
        <dbReference type="ARBA" id="ARBA00022840"/>
    </source>
</evidence>
<evidence type="ECO:0000259" key="7">
    <source>
        <dbReference type="Pfam" id="PF00294"/>
    </source>
</evidence>
<dbReference type="InterPro" id="IPR002173">
    <property type="entry name" value="Carboh/pur_kinase_PfkB_CS"/>
</dbReference>
<dbReference type="PROSITE" id="PS00584">
    <property type="entry name" value="PFKB_KINASES_2"/>
    <property type="match status" value="1"/>
</dbReference>
<dbReference type="PROSITE" id="PS00583">
    <property type="entry name" value="PFKB_KINASES_1"/>
    <property type="match status" value="1"/>
</dbReference>
<dbReference type="PANTHER" id="PTHR46566:SF5">
    <property type="entry name" value="1-PHOSPHOFRUCTOKINASE"/>
    <property type="match status" value="1"/>
</dbReference>
<keyword evidence="2 6" id="KW-0808">Transferase</keyword>
<evidence type="ECO:0000256" key="4">
    <source>
        <dbReference type="ARBA" id="ARBA00022777"/>
    </source>
</evidence>
<accession>A0A1N7LCB9</accession>
<sequence length="332" mass="34375">MMSTVLTLTFNPALDQTITLDRLQPGTVHRASAVHTNAGGKGINVASCLADWGVPVAATGILGRANAQPFEALFADKGIADHCVRVDGETRVNIKIADQSNADTTDINLPGLVLGETVLGAVREQVRETVIGLLQDYPADSAPLVVAAGSVPQGMDPAVYASVGAEIRRFGGRLILDTSGVPLSAALAAPERTLPLCIKPNRAELEQWAATPLDTLEAILTAARRLNRRGIALVVVSLGAEGAVYVSSSLAIRAALPVVRPLSTVGAGDAMVAGLTAALWEDANPETLPGLERIARLSTAFAVGKLERLGPNLPPRATIEALAATVAIEVCA</sequence>
<dbReference type="GO" id="GO:0008443">
    <property type="term" value="F:phosphofructokinase activity"/>
    <property type="evidence" value="ECO:0007669"/>
    <property type="project" value="UniProtKB-ARBA"/>
</dbReference>
<name>A0A1N7LCB9_9PROT</name>
<dbReference type="PIRSF" id="PIRSF000535">
    <property type="entry name" value="1PFK/6PFK/LacC"/>
    <property type="match status" value="1"/>
</dbReference>
<dbReference type="CDD" id="cd01164">
    <property type="entry name" value="FruK_PfkB_like"/>
    <property type="match status" value="1"/>
</dbReference>
<dbReference type="FunFam" id="3.40.1190.20:FF:000001">
    <property type="entry name" value="Phosphofructokinase"/>
    <property type="match status" value="1"/>
</dbReference>
<evidence type="ECO:0000256" key="6">
    <source>
        <dbReference type="PIRNR" id="PIRNR000535"/>
    </source>
</evidence>
<dbReference type="InterPro" id="IPR017583">
    <property type="entry name" value="Tagatose/fructose_Pkinase"/>
</dbReference>